<protein>
    <recommendedName>
        <fullName evidence="3">DUF932 domain-containing protein</fullName>
    </recommendedName>
</protein>
<evidence type="ECO:0000313" key="2">
    <source>
        <dbReference type="Proteomes" id="UP001143370"/>
    </source>
</evidence>
<dbReference type="EMBL" id="BSFJ01000004">
    <property type="protein sequence ID" value="GLK70584.1"/>
    <property type="molecule type" value="Genomic_DNA"/>
</dbReference>
<comment type="caution">
    <text evidence="1">The sequence shown here is derived from an EMBL/GenBank/DDBJ whole genome shotgun (WGS) entry which is preliminary data.</text>
</comment>
<accession>A0A9W6MXH3</accession>
<reference evidence="1" key="1">
    <citation type="journal article" date="2014" name="Int. J. Syst. Evol. Microbiol.">
        <title>Complete genome sequence of Corynebacterium casei LMG S-19264T (=DSM 44701T), isolated from a smear-ripened cheese.</title>
        <authorList>
            <consortium name="US DOE Joint Genome Institute (JGI-PGF)"/>
            <person name="Walter F."/>
            <person name="Albersmeier A."/>
            <person name="Kalinowski J."/>
            <person name="Ruckert C."/>
        </authorList>
    </citation>
    <scope>NUCLEOTIDE SEQUENCE</scope>
    <source>
        <strain evidence="1">VKM B-2484</strain>
    </source>
</reference>
<dbReference type="Proteomes" id="UP001143370">
    <property type="component" value="Unassembled WGS sequence"/>
</dbReference>
<gene>
    <name evidence="1" type="ORF">GCM10017643_06990</name>
</gene>
<dbReference type="AlphaFoldDB" id="A0A9W6MXH3"/>
<evidence type="ECO:0000313" key="1">
    <source>
        <dbReference type="EMBL" id="GLK70584.1"/>
    </source>
</evidence>
<name>A0A9W6MXH3_9HYPH</name>
<sequence>MNMQVLDARRDMSGGYKVDVSRGERIGRVSSEWFYRPDDERYLSLSELADSVRSRSERSRTRVVETALIHVEASRTDPERLSLILPGSDTPVAPTHWSFGQLAAQVGAPAAYLRQLPAALAGINLQYGLTSHRALS</sequence>
<keyword evidence="2" id="KW-1185">Reference proteome</keyword>
<proteinExistence type="predicted"/>
<evidence type="ECO:0008006" key="3">
    <source>
        <dbReference type="Google" id="ProtNLM"/>
    </source>
</evidence>
<organism evidence="1 2">
    <name type="scientific">Ancylobacter dichloromethanicus</name>
    <dbReference type="NCBI Taxonomy" id="518825"/>
    <lineage>
        <taxon>Bacteria</taxon>
        <taxon>Pseudomonadati</taxon>
        <taxon>Pseudomonadota</taxon>
        <taxon>Alphaproteobacteria</taxon>
        <taxon>Hyphomicrobiales</taxon>
        <taxon>Xanthobacteraceae</taxon>
        <taxon>Ancylobacter</taxon>
    </lineage>
</organism>
<reference evidence="1" key="2">
    <citation type="submission" date="2023-01" db="EMBL/GenBank/DDBJ databases">
        <authorList>
            <person name="Sun Q."/>
            <person name="Evtushenko L."/>
        </authorList>
    </citation>
    <scope>NUCLEOTIDE SEQUENCE</scope>
    <source>
        <strain evidence="1">VKM B-2484</strain>
    </source>
</reference>